<dbReference type="Gene3D" id="3.50.80.10">
    <property type="entry name" value="D-tyrosyl-tRNA(Tyr) deacylase"/>
    <property type="match status" value="1"/>
</dbReference>
<evidence type="ECO:0000256" key="13">
    <source>
        <dbReference type="ARBA" id="ARBA00023180"/>
    </source>
</evidence>
<dbReference type="FunFam" id="3.40.190.10:FF:000103">
    <property type="entry name" value="Glutamate receptor"/>
    <property type="match status" value="1"/>
</dbReference>
<evidence type="ECO:0000256" key="15">
    <source>
        <dbReference type="ARBA" id="ARBA00023303"/>
    </source>
</evidence>
<dbReference type="FunFam" id="3.40.50.2300:FF:000188">
    <property type="entry name" value="Glutamate receptor"/>
    <property type="match status" value="2"/>
</dbReference>
<dbReference type="Proteomes" id="UP000501690">
    <property type="component" value="Linkage Group LG1"/>
</dbReference>
<evidence type="ECO:0000256" key="11">
    <source>
        <dbReference type="ARBA" id="ARBA00023136"/>
    </source>
</evidence>
<dbReference type="CDD" id="cd13686">
    <property type="entry name" value="GluR_Plant"/>
    <property type="match status" value="1"/>
</dbReference>
<feature type="transmembrane region" description="Helical" evidence="20">
    <location>
        <begin position="568"/>
        <end position="586"/>
    </location>
</feature>
<evidence type="ECO:0000256" key="3">
    <source>
        <dbReference type="ARBA" id="ARBA00009673"/>
    </source>
</evidence>
<feature type="transmembrane region" description="Helical" evidence="20">
    <location>
        <begin position="628"/>
        <end position="646"/>
    </location>
</feature>
<keyword evidence="7 20" id="KW-0812">Transmembrane</keyword>
<dbReference type="Gene3D" id="3.40.190.10">
    <property type="entry name" value="Periplasmic binding protein-like II"/>
    <property type="match status" value="4"/>
</dbReference>
<keyword evidence="19" id="KW-0378">Hydrolase</keyword>
<accession>A0A4D6KSL6</accession>
<evidence type="ECO:0000313" key="23">
    <source>
        <dbReference type="Proteomes" id="UP000501690"/>
    </source>
</evidence>
<feature type="domain" description="Ionotropic glutamate receptor C-terminal" evidence="21">
    <location>
        <begin position="451"/>
        <end position="784"/>
    </location>
</feature>
<organism evidence="22 23">
    <name type="scientific">Vigna unguiculata</name>
    <name type="common">Cowpea</name>
    <dbReference type="NCBI Taxonomy" id="3917"/>
    <lineage>
        <taxon>Eukaryota</taxon>
        <taxon>Viridiplantae</taxon>
        <taxon>Streptophyta</taxon>
        <taxon>Embryophyta</taxon>
        <taxon>Tracheophyta</taxon>
        <taxon>Spermatophyta</taxon>
        <taxon>Magnoliopsida</taxon>
        <taxon>eudicotyledons</taxon>
        <taxon>Gunneridae</taxon>
        <taxon>Pentapetalae</taxon>
        <taxon>rosids</taxon>
        <taxon>fabids</taxon>
        <taxon>Fabales</taxon>
        <taxon>Fabaceae</taxon>
        <taxon>Papilionoideae</taxon>
        <taxon>50 kb inversion clade</taxon>
        <taxon>NPAAA clade</taxon>
        <taxon>indigoferoid/millettioid clade</taxon>
        <taxon>Phaseoleae</taxon>
        <taxon>Vigna</taxon>
    </lineage>
</organism>
<feature type="transmembrane region" description="Helical" evidence="20">
    <location>
        <begin position="1524"/>
        <end position="1542"/>
    </location>
</feature>
<keyword evidence="19" id="KW-0963">Cytoplasm</keyword>
<evidence type="ECO:0000256" key="7">
    <source>
        <dbReference type="ARBA" id="ARBA00022692"/>
    </source>
</evidence>
<dbReference type="GO" id="GO:0051499">
    <property type="term" value="F:D-aminoacyl-tRNA deacylase activity"/>
    <property type="evidence" value="ECO:0007669"/>
    <property type="project" value="UniProtKB-EC"/>
</dbReference>
<dbReference type="GO" id="GO:0106026">
    <property type="term" value="F:Gly-tRNA(Ala) deacylase activity"/>
    <property type="evidence" value="ECO:0007669"/>
    <property type="project" value="RHEA"/>
</dbReference>
<dbReference type="Pfam" id="PF02580">
    <property type="entry name" value="Tyr_Deacylase"/>
    <property type="match status" value="1"/>
</dbReference>
<keyword evidence="6" id="KW-0813">Transport</keyword>
<evidence type="ECO:0000256" key="4">
    <source>
        <dbReference type="ARBA" id="ARBA00011095"/>
    </source>
</evidence>
<feature type="transmembrane region" description="Helical" evidence="20">
    <location>
        <begin position="1464"/>
        <end position="1482"/>
    </location>
</feature>
<keyword evidence="12 22" id="KW-0675">Receptor</keyword>
<keyword evidence="14" id="KW-1071">Ligand-gated ion channel</keyword>
<evidence type="ECO:0000256" key="14">
    <source>
        <dbReference type="ARBA" id="ARBA00023286"/>
    </source>
</evidence>
<evidence type="ECO:0000256" key="19">
    <source>
        <dbReference type="RuleBase" id="RU003470"/>
    </source>
</evidence>
<evidence type="ECO:0000256" key="9">
    <source>
        <dbReference type="ARBA" id="ARBA00022989"/>
    </source>
</evidence>
<sequence length="1994" mass="225331">MNFNIQTSKALSNILVRISLTILLLLIGARVAYSFQNTSVGVLIDVNSKTGKQQRRAMQIAAQNFNNHSQNHNINLFFRDSGGIPLQAASSAEELIIKKKVEVIIVTGTWQEATLVADRGNSAQIPIISFSSPPIIPPVSMQHRWPFLIQMSKDQAAQINCIADIIHEFNWQKVIAIYEDNPYSGDSGMLSLFSEALQKGDSQMENCLVLPSFTSLSDPKGFVLDELLKLLPLQSRVFVVLHATFPMITHLFREAKKIGLLGKNSAWIMNEGVTSMLDFANKSVLSSMEGTLGIKTYYSTSSLSYNQLQENFQPDEHTKPGSDALQAYDSVTLITKALERMNGKSSNSRVLLEKLLSSDFNGLSGNISFKDGHLFKTPVLRVINVVNRECKELDFWTPKLKFGKSLKILKDRETKGDYATNIFLGPVVWPGGLTSADPKGWKMPTDAEPLKVAIPINPFFENFLKEDPPKKYDGFCIRLFLEARKILSYKYGDLPYVLEPFNESYDKLLLNVIEKSHHAIVGDVTILANRSKDVSFTLPYTDSSLSVIFPIETEGSTWLFMKPFSWEMWLVTICILIYTVFTVWFLEHEFNPDFGGPLENQISTTLWFAFSSLFFAHRERIRSNSARVVVAAWLFLVFVLTSSYTANLSSMLTVKRFSQRDIQWLKQNSLSVGCENRSSFVKNYMIHVYEFHPNQIIHVDGEHDIVDKFKSKKMHALFLESPYERVFVNKYPKDYTAITAANKFGGFGFVFQKGSPLARDFSEAILTLAENGKLKHLEERWLTPHSNRSPETESLTLPNFWILYVMCAVISTICLVLSHPTYFFQEMSFAKFYISCFSENQNNFSTSCTFLRVYSCKLVDMNVLSVSVWSVYDALIQNQEFLRAPSNPEHRNLKSTLSSKVCLQAKSITYNNLRDKNYEATNTDNQVISVGAIIDVNSRIGKEQQVAMDIAARSYNTTSKTYKLALYFRNSSEDPLRAITLAEEMIDKQKVQVIIGMHRWSEAALVAKIGSRAQVPIIAFAEPTITPTLMTNRWPFLVRMTKSGLSYIKCIADIVKAFGWQRVVAIYEDDAYGGDYGMLALLSEALRDVSSSIDYHLVLPPISSLHEPGGFIREKLKLLQTQSRVFIVLQSSLEMAIHLFKEASKMGLVDKESVWILPESITNVLDSVNKSAIFYMDGALGIKTYYSEISTEYQHFEAEFRRTFWSKNVEEDNRDPGFYASQAYDSIKIVTQAVDRMTSRNTRSPKNLLGEILRSSFLGLSGHIQFEDGKLQQTSILRMVNVAGKSYKELCFWSEQYGFTKNLPTGKDGHSGAGNTECFSVVRWPGNLKRDPKGWNMPTQQNPMKIAVRSRTSFSKFVKVDYYHKGDPATYSGFCIDIFESVHDLLGYDLPYKYYPIDGTYNDLVQLVYNKSYDAVVGDMTILEERMQYVDFTVPYAESGLTMVVPSKSKDSAWMFTKPFTWELWMVTGALLIYTMLAVWYLERESNPEFHGNWGSQISTALWFTFSSLFFAHREKMHSNLTRMVLVSWLLLVLILNSSYTASLSSMLTVKKLELNVTDIQWLKRNNMTIGCDGDSFVRSFLEKVEGLPPGNIINITDEYTYDDFFQNNSIAAAFLELPYEKVFITEYCNRYTGSTPRTRFGGLGFMFQKGSPVARDVSKAILHLSEKAELKRLEEKWMISSSKCSNTTSDTSNTESLKLRSLWILYVISGATSTICVLLSTIQCLVKSCQQCQRVAPEGNDTPNDQNAWEKGHESMTCSPVPENSMLTSPSPELHMTTQTYESPTLQVVAFSFTLKLLLLEKLMCRVPRVGAGGVSRGIRIGSARVRRKTVTAMRAVVQRVASASVEVEGRIVSEIGPGLLVLVGIHDTDSDADADYICRKVLNMRLFPNENSGKAWDHSVMQKNYQVLLVSQFTLYGFLKGNKPDFHVAMAPQRAKPFYASLVDRFRSAYNSDAIKDGVFGAMMKVNLVNDGPVTMQLDSQTSKNTVDATES</sequence>
<comment type="subcellular location">
    <subcellularLocation>
        <location evidence="19">Cytoplasm</location>
    </subcellularLocation>
    <subcellularLocation>
        <location evidence="1">Membrane</location>
        <topology evidence="1">Multi-pass membrane protein</topology>
    </subcellularLocation>
</comment>
<dbReference type="InterPro" id="IPR015683">
    <property type="entry name" value="Ionotropic_Glu_rcpt"/>
</dbReference>
<comment type="similarity">
    <text evidence="2">Belongs to the glutamate-gated ion channel (TC 1.A.10.1) family.</text>
</comment>
<dbReference type="CDD" id="cd00563">
    <property type="entry name" value="Dtyr_deacylase"/>
    <property type="match status" value="1"/>
</dbReference>
<evidence type="ECO:0000256" key="18">
    <source>
        <dbReference type="ARBA" id="ARBA00049638"/>
    </source>
</evidence>
<dbReference type="FunFam" id="3.50.80.10:FF:000001">
    <property type="entry name" value="D-aminoacyl-tRNA deacylase"/>
    <property type="match status" value="1"/>
</dbReference>
<dbReference type="EMBL" id="CP039345">
    <property type="protein sequence ID" value="QCD76824.1"/>
    <property type="molecule type" value="Genomic_DNA"/>
</dbReference>
<reference evidence="22 23" key="1">
    <citation type="submission" date="2019-04" db="EMBL/GenBank/DDBJ databases">
        <title>An improved genome assembly and genetic linkage map for asparagus bean, Vigna unguiculata ssp. sesquipedialis.</title>
        <authorList>
            <person name="Xia Q."/>
            <person name="Zhang R."/>
            <person name="Dong Y."/>
        </authorList>
    </citation>
    <scope>NUCLEOTIDE SEQUENCE [LARGE SCALE GENOMIC DNA]</scope>
    <source>
        <tissue evidence="22">Leaf</tissue>
    </source>
</reference>
<dbReference type="Pfam" id="PF10613">
    <property type="entry name" value="Lig_chan-Glu_bd"/>
    <property type="match status" value="1"/>
</dbReference>
<keyword evidence="19" id="KW-0694">RNA-binding</keyword>
<feature type="transmembrane region" description="Helical" evidence="20">
    <location>
        <begin position="598"/>
        <end position="616"/>
    </location>
</feature>
<evidence type="ECO:0000256" key="5">
    <source>
        <dbReference type="ARBA" id="ARBA00013056"/>
    </source>
</evidence>
<dbReference type="InterPro" id="IPR003732">
    <property type="entry name" value="Daa-tRNA_deacyls_DTD"/>
</dbReference>
<proteinExistence type="inferred from homology"/>
<comment type="subunit">
    <text evidence="4">May form heteromers.</text>
</comment>
<evidence type="ECO:0000256" key="20">
    <source>
        <dbReference type="SAM" id="Phobius"/>
    </source>
</evidence>
<dbReference type="Pfam" id="PF01094">
    <property type="entry name" value="ANF_receptor"/>
    <property type="match status" value="2"/>
</dbReference>
<dbReference type="SMART" id="SM00079">
    <property type="entry name" value="PBPe"/>
    <property type="match status" value="2"/>
</dbReference>
<comment type="function">
    <text evidence="18">Glutamate-gated receptor that probably acts as a non-selective cation channel. May be involved in light-signal transduction and calcium homeostasis via the regulation of calcium influx into cells.</text>
</comment>
<dbReference type="GO" id="GO:0000049">
    <property type="term" value="F:tRNA binding"/>
    <property type="evidence" value="ECO:0007669"/>
    <property type="project" value="UniProtKB-KW"/>
</dbReference>
<comment type="catalytic activity">
    <reaction evidence="17">
        <text>a D-aminoacyl-tRNA + H2O = a tRNA + a D-alpha-amino acid + H(+)</text>
        <dbReference type="Rhea" id="RHEA:13953"/>
        <dbReference type="Rhea" id="RHEA-COMP:10123"/>
        <dbReference type="Rhea" id="RHEA-COMP:10124"/>
        <dbReference type="ChEBI" id="CHEBI:15377"/>
        <dbReference type="ChEBI" id="CHEBI:15378"/>
        <dbReference type="ChEBI" id="CHEBI:59871"/>
        <dbReference type="ChEBI" id="CHEBI:78442"/>
        <dbReference type="ChEBI" id="CHEBI:79333"/>
        <dbReference type="EC" id="3.1.1.96"/>
    </reaction>
</comment>
<evidence type="ECO:0000256" key="12">
    <source>
        <dbReference type="ARBA" id="ARBA00023170"/>
    </source>
</evidence>
<dbReference type="Gene3D" id="1.10.287.70">
    <property type="match status" value="2"/>
</dbReference>
<dbReference type="SUPFAM" id="SSF69500">
    <property type="entry name" value="DTD-like"/>
    <property type="match status" value="1"/>
</dbReference>
<dbReference type="FunFam" id="1.10.287.70:FF:000037">
    <property type="entry name" value="Glutamate receptor"/>
    <property type="match status" value="2"/>
</dbReference>
<dbReference type="GO" id="GO:0005737">
    <property type="term" value="C:cytoplasm"/>
    <property type="evidence" value="ECO:0007669"/>
    <property type="project" value="UniProtKB-SubCell"/>
</dbReference>
<evidence type="ECO:0000256" key="2">
    <source>
        <dbReference type="ARBA" id="ARBA00008685"/>
    </source>
</evidence>
<evidence type="ECO:0000256" key="10">
    <source>
        <dbReference type="ARBA" id="ARBA00023065"/>
    </source>
</evidence>
<dbReference type="SUPFAM" id="SSF53850">
    <property type="entry name" value="Periplasmic binding protein-like II"/>
    <property type="match status" value="2"/>
</dbReference>
<dbReference type="GO" id="GO:0016020">
    <property type="term" value="C:membrane"/>
    <property type="evidence" value="ECO:0007669"/>
    <property type="project" value="UniProtKB-SubCell"/>
</dbReference>
<dbReference type="InterPro" id="IPR001320">
    <property type="entry name" value="Iontro_rcpt_C"/>
</dbReference>
<comment type="similarity">
    <text evidence="3 19">Belongs to the DTD family.</text>
</comment>
<dbReference type="HAMAP" id="MF_00518">
    <property type="entry name" value="Deacylase_Dtd"/>
    <property type="match status" value="1"/>
</dbReference>
<dbReference type="SUPFAM" id="SSF53822">
    <property type="entry name" value="Periplasmic binding protein-like I"/>
    <property type="match status" value="2"/>
</dbReference>
<feature type="domain" description="Ionotropic glutamate receptor C-terminal" evidence="21">
    <location>
        <begin position="1345"/>
        <end position="1681"/>
    </location>
</feature>
<dbReference type="InterPro" id="IPR019594">
    <property type="entry name" value="Glu/Gly-bd"/>
</dbReference>
<dbReference type="Gene3D" id="3.40.50.2300">
    <property type="match status" value="4"/>
</dbReference>
<protein>
    <recommendedName>
        <fullName evidence="5 19">D-aminoacyl-tRNA deacylase</fullName>
        <ecNumber evidence="5 19">3.1.1.96</ecNumber>
    </recommendedName>
</protein>
<evidence type="ECO:0000259" key="21">
    <source>
        <dbReference type="SMART" id="SM00079"/>
    </source>
</evidence>
<feature type="transmembrane region" description="Helical" evidence="20">
    <location>
        <begin position="801"/>
        <end position="824"/>
    </location>
</feature>
<evidence type="ECO:0000256" key="6">
    <source>
        <dbReference type="ARBA" id="ARBA00022448"/>
    </source>
</evidence>
<keyword evidence="23" id="KW-1185">Reference proteome</keyword>
<feature type="transmembrane region" description="Helical" evidence="20">
    <location>
        <begin position="14"/>
        <end position="33"/>
    </location>
</feature>
<keyword evidence="9 20" id="KW-1133">Transmembrane helix</keyword>
<dbReference type="PANTHER" id="PTHR18966">
    <property type="entry name" value="IONOTROPIC GLUTAMATE RECEPTOR"/>
    <property type="match status" value="1"/>
</dbReference>
<keyword evidence="19" id="KW-0820">tRNA-binding</keyword>
<gene>
    <name evidence="22" type="ORF">DEO72_LG1g445</name>
</gene>
<evidence type="ECO:0000256" key="8">
    <source>
        <dbReference type="ARBA" id="ARBA00022729"/>
    </source>
</evidence>
<comment type="catalytic activity">
    <reaction evidence="16">
        <text>glycyl-tRNA(Ala) + H2O = tRNA(Ala) + glycine + H(+)</text>
        <dbReference type="Rhea" id="RHEA:53744"/>
        <dbReference type="Rhea" id="RHEA-COMP:9657"/>
        <dbReference type="Rhea" id="RHEA-COMP:13640"/>
        <dbReference type="ChEBI" id="CHEBI:15377"/>
        <dbReference type="ChEBI" id="CHEBI:15378"/>
        <dbReference type="ChEBI" id="CHEBI:57305"/>
        <dbReference type="ChEBI" id="CHEBI:78442"/>
        <dbReference type="ChEBI" id="CHEBI:78522"/>
        <dbReference type="EC" id="3.1.1.96"/>
    </reaction>
</comment>
<evidence type="ECO:0000313" key="22">
    <source>
        <dbReference type="EMBL" id="QCD76824.1"/>
    </source>
</evidence>
<evidence type="ECO:0000256" key="17">
    <source>
        <dbReference type="ARBA" id="ARBA00048018"/>
    </source>
</evidence>
<evidence type="ECO:0000256" key="16">
    <source>
        <dbReference type="ARBA" id="ARBA00047676"/>
    </source>
</evidence>
<keyword evidence="10" id="KW-0406">Ion transport</keyword>
<dbReference type="InterPro" id="IPR023509">
    <property type="entry name" value="DTD-like_sf"/>
</dbReference>
<dbReference type="GO" id="GO:0015276">
    <property type="term" value="F:ligand-gated monoatomic ion channel activity"/>
    <property type="evidence" value="ECO:0007669"/>
    <property type="project" value="InterPro"/>
</dbReference>
<dbReference type="CDD" id="cd19990">
    <property type="entry name" value="PBP1_GABAb_receptor_plant"/>
    <property type="match status" value="2"/>
</dbReference>
<keyword evidence="11 20" id="KW-0472">Membrane</keyword>
<dbReference type="InterPro" id="IPR044440">
    <property type="entry name" value="GABAb_receptor_plant_PBP1"/>
</dbReference>
<keyword evidence="15" id="KW-0407">Ion channel</keyword>
<dbReference type="InterPro" id="IPR001828">
    <property type="entry name" value="ANF_lig-bd_rcpt"/>
</dbReference>
<keyword evidence="13" id="KW-0325">Glycoprotein</keyword>
<name>A0A4D6KSL6_VIGUN</name>
<evidence type="ECO:0000256" key="1">
    <source>
        <dbReference type="ARBA" id="ARBA00004141"/>
    </source>
</evidence>
<dbReference type="Pfam" id="PF00060">
    <property type="entry name" value="Lig_chan"/>
    <property type="match status" value="2"/>
</dbReference>
<keyword evidence="8" id="KW-0732">Signal</keyword>
<dbReference type="InterPro" id="IPR028082">
    <property type="entry name" value="Peripla_BP_I"/>
</dbReference>
<dbReference type="EC" id="3.1.1.96" evidence="5 19"/>
<dbReference type="NCBIfam" id="TIGR00256">
    <property type="entry name" value="D-aminoacyl-tRNA deacylase"/>
    <property type="match status" value="1"/>
</dbReference>